<gene>
    <name evidence="1" type="ORF">EV699_114127</name>
</gene>
<dbReference type="InterPro" id="IPR014710">
    <property type="entry name" value="RmlC-like_jellyroll"/>
</dbReference>
<keyword evidence="2" id="KW-1185">Reference proteome</keyword>
<dbReference type="CDD" id="cd06981">
    <property type="entry name" value="cupin_reut_a1446"/>
    <property type="match status" value="1"/>
</dbReference>
<dbReference type="Proteomes" id="UP000295765">
    <property type="component" value="Unassembled WGS sequence"/>
</dbReference>
<evidence type="ECO:0000313" key="2">
    <source>
        <dbReference type="Proteomes" id="UP000295765"/>
    </source>
</evidence>
<dbReference type="OrthoDB" id="9798585at2"/>
<dbReference type="InterPro" id="IPR011051">
    <property type="entry name" value="RmlC_Cupin_sf"/>
</dbReference>
<dbReference type="AlphaFoldDB" id="A0A4R2L0F1"/>
<protein>
    <submittedName>
        <fullName evidence="1">Cupin 2 domain-containing protein</fullName>
    </submittedName>
</protein>
<dbReference type="EMBL" id="SLWY01000014">
    <property type="protein sequence ID" value="TCO80481.1"/>
    <property type="molecule type" value="Genomic_DNA"/>
</dbReference>
<name>A0A4R2L0F1_9GAMM</name>
<dbReference type="SUPFAM" id="SSF51182">
    <property type="entry name" value="RmlC-like cupins"/>
    <property type="match status" value="1"/>
</dbReference>
<comment type="caution">
    <text evidence="1">The sequence shown here is derived from an EMBL/GenBank/DDBJ whole genome shotgun (WGS) entry which is preliminary data.</text>
</comment>
<sequence>MDGNLFTMRTPGGVGEVFETLLERPGLRLERIESHGEATPPGDWYDQADDEWVVLLCGAAGLRFEGDETLRTLAPGDYVFIPRHRRHRVEWTAAAAPSVWLALHLAPAG</sequence>
<dbReference type="RefSeq" id="WP_132543630.1">
    <property type="nucleotide sequence ID" value="NZ_SLWY01000014.1"/>
</dbReference>
<reference evidence="1 2" key="1">
    <citation type="submission" date="2019-03" db="EMBL/GenBank/DDBJ databases">
        <title>Genomic Encyclopedia of Type Strains, Phase IV (KMG-IV): sequencing the most valuable type-strain genomes for metagenomic binning, comparative biology and taxonomic classification.</title>
        <authorList>
            <person name="Goeker M."/>
        </authorList>
    </citation>
    <scope>NUCLEOTIDE SEQUENCE [LARGE SCALE GENOMIC DNA]</scope>
    <source>
        <strain evidence="1 2">DSM 25287</strain>
    </source>
</reference>
<dbReference type="Gene3D" id="2.60.120.10">
    <property type="entry name" value="Jelly Rolls"/>
    <property type="match status" value="1"/>
</dbReference>
<organism evidence="1 2">
    <name type="scientific">Plasticicumulans lactativorans</name>
    <dbReference type="NCBI Taxonomy" id="1133106"/>
    <lineage>
        <taxon>Bacteria</taxon>
        <taxon>Pseudomonadati</taxon>
        <taxon>Pseudomonadota</taxon>
        <taxon>Gammaproteobacteria</taxon>
        <taxon>Candidatus Competibacteraceae</taxon>
        <taxon>Plasticicumulans</taxon>
    </lineage>
</organism>
<proteinExistence type="predicted"/>
<accession>A0A4R2L0F1</accession>
<evidence type="ECO:0000313" key="1">
    <source>
        <dbReference type="EMBL" id="TCO80481.1"/>
    </source>
</evidence>